<dbReference type="Proteomes" id="UP000235616">
    <property type="component" value="Unassembled WGS sequence"/>
</dbReference>
<gene>
    <name evidence="1" type="ORF">C0Z18_25080</name>
</gene>
<name>A0A2N7VFS8_9BURK</name>
<reference evidence="1 2" key="1">
    <citation type="submission" date="2018-01" db="EMBL/GenBank/DDBJ databases">
        <title>Whole genome analyses suggest that Burkholderia sensu lato contains two further novel genera in the rhizoxinica-symbiotica group Mycetohabitans gen. nov., and Trinickia gen. nov.: implications for the evolution of diazotrophy and nodulation in the Burkholderiaceae.</title>
        <authorList>
            <person name="Estrada-de los Santos P."/>
            <person name="Palmer M."/>
            <person name="Chavez-Ramirez B."/>
            <person name="Beukes C."/>
            <person name="Steenkamp E.T."/>
            <person name="Hirsch A.M."/>
            <person name="Manyaka P."/>
            <person name="Maluk M."/>
            <person name="Lafos M."/>
            <person name="Crook M."/>
            <person name="Gross E."/>
            <person name="Simon M.F."/>
            <person name="Bueno dos Reis Junior F."/>
            <person name="Poole P.S."/>
            <person name="Venter S.N."/>
            <person name="James E.K."/>
        </authorList>
    </citation>
    <scope>NUCLEOTIDE SEQUENCE [LARGE SCALE GENOMIC DNA]</scope>
    <source>
        <strain evidence="1 2">GIMN1.004</strain>
    </source>
</reference>
<dbReference type="EMBL" id="PNYA01000027">
    <property type="protein sequence ID" value="PMS15999.1"/>
    <property type="molecule type" value="Genomic_DNA"/>
</dbReference>
<comment type="caution">
    <text evidence="1">The sequence shown here is derived from an EMBL/GenBank/DDBJ whole genome shotgun (WGS) entry which is preliminary data.</text>
</comment>
<dbReference type="AlphaFoldDB" id="A0A2N7VFS8"/>
<evidence type="ECO:0000313" key="1">
    <source>
        <dbReference type="EMBL" id="PMS15999.1"/>
    </source>
</evidence>
<keyword evidence="2" id="KW-1185">Reference proteome</keyword>
<sequence>MRRSGKKISDRIQSAVMGVYKHALTLRGEMRQNALPHLDWLPQRLTGTHMGGQTAPLRRLAFTAKRA</sequence>
<protein>
    <submittedName>
        <fullName evidence="1">Uncharacterized protein</fullName>
    </submittedName>
</protein>
<proteinExistence type="predicted"/>
<evidence type="ECO:0000313" key="2">
    <source>
        <dbReference type="Proteomes" id="UP000235616"/>
    </source>
</evidence>
<accession>A0A2N7VFS8</accession>
<organism evidence="1 2">
    <name type="scientific">Trinickia dabaoshanensis</name>
    <dbReference type="NCBI Taxonomy" id="564714"/>
    <lineage>
        <taxon>Bacteria</taxon>
        <taxon>Pseudomonadati</taxon>
        <taxon>Pseudomonadota</taxon>
        <taxon>Betaproteobacteria</taxon>
        <taxon>Burkholderiales</taxon>
        <taxon>Burkholderiaceae</taxon>
        <taxon>Trinickia</taxon>
    </lineage>
</organism>